<dbReference type="InterPro" id="IPR050768">
    <property type="entry name" value="UPF0353/GerABKA_families"/>
</dbReference>
<feature type="transmembrane region" description="Helical" evidence="3">
    <location>
        <begin position="446"/>
        <end position="469"/>
    </location>
</feature>
<comment type="similarity">
    <text evidence="1">Belongs to the GerABKA family.</text>
</comment>
<dbReference type="GO" id="GO:0009847">
    <property type="term" value="P:spore germination"/>
    <property type="evidence" value="ECO:0007669"/>
    <property type="project" value="InterPro"/>
</dbReference>
<evidence type="ECO:0000256" key="3">
    <source>
        <dbReference type="SAM" id="Phobius"/>
    </source>
</evidence>
<protein>
    <submittedName>
        <fullName evidence="4">Spore germination protein</fullName>
    </submittedName>
</protein>
<gene>
    <name evidence="4" type="ORF">H2C83_10875</name>
</gene>
<keyword evidence="2 3" id="KW-0472">Membrane</keyword>
<feature type="transmembrane region" description="Helical" evidence="3">
    <location>
        <begin position="285"/>
        <end position="304"/>
    </location>
</feature>
<keyword evidence="3" id="KW-0812">Transmembrane</keyword>
<evidence type="ECO:0000256" key="1">
    <source>
        <dbReference type="ARBA" id="ARBA00005278"/>
    </source>
</evidence>
<dbReference type="Pfam" id="PF03323">
    <property type="entry name" value="GerA"/>
    <property type="match status" value="1"/>
</dbReference>
<accession>A0A7W1XT50</accession>
<name>A0A7W1XT50_9BACL</name>
<keyword evidence="3" id="KW-1133">Transmembrane helix</keyword>
<dbReference type="GO" id="GO:0016020">
    <property type="term" value="C:membrane"/>
    <property type="evidence" value="ECO:0007669"/>
    <property type="project" value="InterPro"/>
</dbReference>
<dbReference type="PANTHER" id="PTHR22550">
    <property type="entry name" value="SPORE GERMINATION PROTEIN"/>
    <property type="match status" value="1"/>
</dbReference>
<dbReference type="InterPro" id="IPR004995">
    <property type="entry name" value="Spore_Ger"/>
</dbReference>
<dbReference type="AlphaFoldDB" id="A0A7W1XT50"/>
<dbReference type="PIRSF" id="PIRSF005690">
    <property type="entry name" value="GerBA"/>
    <property type="match status" value="1"/>
</dbReference>
<reference evidence="4 5" key="1">
    <citation type="submission" date="2020-07" db="EMBL/GenBank/DDBJ databases">
        <title>Thermoactinomyces phylogeny.</title>
        <authorList>
            <person name="Dunlap C."/>
        </authorList>
    </citation>
    <scope>NUCLEOTIDE SEQUENCE [LARGE SCALE GENOMIC DNA]</scope>
    <source>
        <strain evidence="4 5">AMNI-1</strain>
    </source>
</reference>
<dbReference type="PANTHER" id="PTHR22550:SF5">
    <property type="entry name" value="LEUCINE ZIPPER PROTEIN 4"/>
    <property type="match status" value="1"/>
</dbReference>
<evidence type="ECO:0000256" key="2">
    <source>
        <dbReference type="ARBA" id="ARBA00023136"/>
    </source>
</evidence>
<comment type="caution">
    <text evidence="4">The sequence shown here is derived from an EMBL/GenBank/DDBJ whole genome shotgun (WGS) entry which is preliminary data.</text>
</comment>
<sequence length="526" mass="59340">MKGGRPNMIKRHLYRRKRKSKNEEKQAAENGMIARDLQTNLKYFKRLKEHHADLVIRKFKIGGTDKNACVVYMNELVDKQVINNHILKMLMVDWPEAYSTENADSISPAALFDFTHDHILAVNNVKEGQSYSELLLAVLRGSTVLMIDGINTALILDTVNKKKKALGGSFSEVVVRGSNTAFIDTLEDNMALLRQNLVNPDLTFFELNVGRRTQCRVIIAYLNGLANPRLVEEVKNRIRKIDTDQILDSGYLEQFIEDNPLSPFPQLQNTERPDRVIAALNEGRVAILVDGSPYVLIAPVAFWMFLQSPEDYYERWIPGTLIRWLRYLAAFISLFLPSIYIAFTSFHYGLIPTELAISITATREGVPFPAFIEALFMEFAVEILREAGLRLPKTVGQTVSIVGGLVIGESAVRAGIASPIMVIVVAITAICSFAIPQYSAGISLRYLRFAVMSFAALIGLYGLVLFFLLMTIHLVRLESFGYPYLAPAAPVRVQDLKDLLFRAPLFRMKRRPQLLKPEDQVRQRGT</sequence>
<dbReference type="Proteomes" id="UP000538292">
    <property type="component" value="Unassembled WGS sequence"/>
</dbReference>
<dbReference type="EMBL" id="JACEOL010000035">
    <property type="protein sequence ID" value="MBA4602808.1"/>
    <property type="molecule type" value="Genomic_DNA"/>
</dbReference>
<proteinExistence type="inferred from homology"/>
<organism evidence="4 5">
    <name type="scientific">Thermoactinomyces mirandus</name>
    <dbReference type="NCBI Taxonomy" id="2756294"/>
    <lineage>
        <taxon>Bacteria</taxon>
        <taxon>Bacillati</taxon>
        <taxon>Bacillota</taxon>
        <taxon>Bacilli</taxon>
        <taxon>Bacillales</taxon>
        <taxon>Thermoactinomycetaceae</taxon>
        <taxon>Thermoactinomyces</taxon>
    </lineage>
</organism>
<feature type="transmembrane region" description="Helical" evidence="3">
    <location>
        <begin position="324"/>
        <end position="343"/>
    </location>
</feature>
<keyword evidence="5" id="KW-1185">Reference proteome</keyword>
<evidence type="ECO:0000313" key="4">
    <source>
        <dbReference type="EMBL" id="MBA4602808.1"/>
    </source>
</evidence>
<feature type="transmembrane region" description="Helical" evidence="3">
    <location>
        <begin position="420"/>
        <end position="440"/>
    </location>
</feature>
<evidence type="ECO:0000313" key="5">
    <source>
        <dbReference type="Proteomes" id="UP000538292"/>
    </source>
</evidence>